<evidence type="ECO:0000313" key="3">
    <source>
        <dbReference type="Proteomes" id="UP000231409"/>
    </source>
</evidence>
<evidence type="ECO:0000256" key="1">
    <source>
        <dbReference type="SAM" id="MobiDB-lite"/>
    </source>
</evidence>
<feature type="region of interest" description="Disordered" evidence="1">
    <location>
        <begin position="599"/>
        <end position="622"/>
    </location>
</feature>
<evidence type="ECO:0000313" key="2">
    <source>
        <dbReference type="EMBL" id="PHQ14332.1"/>
    </source>
</evidence>
<sequence>MASTDEWREHKDGKTVKPELYVPEQKATTLSFCETSPKAFRSWVNGLPMANIGEASRQLYHAIIELTHLSAPPQQRLQLLELIRPKIHFVCNELSRHYLGLAVALPEKQRKIANLSQALQLHCANGYKLCVRDLLKGGINDRQRPLLATSCHRAISELAATILRAHQLYCPSPARSWLECHHLYRYAVLNGLADLPVEDDTLVHRRSSSVNDCYKRILLLGCARPNQLRQNELNQAYDLFEQWTDHVACSHDLRASALFVVDMDCDAPPAYRSLLDEPPGADYYGFDTHDLSERIGTHLQTLSDHRQAQRDSGLSLPASVNNTLLSHLSQALGILTERNHNRITTRGSLQICVGLSAAHYFIAGQKSFNDFVSGNDNHGPRFDDNVFLQPAGQPQQDVWAEAHDAGPVRTASHDTDAPIQFRGSKGTAAAASSARTETAAPVAHEATLVNASPGGYCVSWDNSIPTSLQAGEILGIREQANHPWSVAVVRWIRHVRNQGTQVGIELLAPSASPCGVRLIQKVGTNSAYLRGLLLPEIRSEDQPATLITPRLPFQAGSRISLLHDGFEDQGMLSRQVSATGSISQFELKLQNRELTGIAKPATPRDTVKGTSEDEFDSLWPSL</sequence>
<reference evidence="2 3" key="1">
    <citation type="submission" date="2017-09" db="EMBL/GenBank/DDBJ databases">
        <title>The draft genome sequences of Marinobacter sp. PWS21.</title>
        <authorList>
            <person name="Cao J."/>
        </authorList>
    </citation>
    <scope>NUCLEOTIDE SEQUENCE [LARGE SCALE GENOMIC DNA]</scope>
    <source>
        <strain evidence="2 3">PWS21</strain>
    </source>
</reference>
<gene>
    <name evidence="2" type="ORF">CLH61_13505</name>
</gene>
<name>A0A2G1UIP6_9GAMM</name>
<dbReference type="EMBL" id="NTFH01000010">
    <property type="protein sequence ID" value="PHQ14332.1"/>
    <property type="molecule type" value="Genomic_DNA"/>
</dbReference>
<dbReference type="Proteomes" id="UP000231409">
    <property type="component" value="Unassembled WGS sequence"/>
</dbReference>
<protein>
    <submittedName>
        <fullName evidence="2">GTPase</fullName>
    </submittedName>
</protein>
<accession>A0A2G1UIP6</accession>
<proteinExistence type="predicted"/>
<organism evidence="2 3">
    <name type="scientific">Marinobacter profundi</name>
    <dbReference type="NCBI Taxonomy" id="2666256"/>
    <lineage>
        <taxon>Bacteria</taxon>
        <taxon>Pseudomonadati</taxon>
        <taxon>Pseudomonadota</taxon>
        <taxon>Gammaproteobacteria</taxon>
        <taxon>Pseudomonadales</taxon>
        <taxon>Marinobacteraceae</taxon>
        <taxon>Marinobacter</taxon>
    </lineage>
</organism>
<dbReference type="AlphaFoldDB" id="A0A2G1UIP6"/>
<keyword evidence="3" id="KW-1185">Reference proteome</keyword>
<comment type="caution">
    <text evidence="2">The sequence shown here is derived from an EMBL/GenBank/DDBJ whole genome shotgun (WGS) entry which is preliminary data.</text>
</comment>